<sequence length="142" mass="14911">MKYTLPILIALSACGAGPTQPVWLKPGTPALTAEQDYLSCAAKARRDFPADRRIDTSPRVTIGAGGCRSGICVGVENGSDVFNRDANAGLRDRAVSACMAGRGYNQRSLPVCKARTATQLQSQPFDTTGLCVANGRIAAPAR</sequence>
<evidence type="ECO:0000313" key="1">
    <source>
        <dbReference type="EMBL" id="SEK89236.1"/>
    </source>
</evidence>
<dbReference type="Proteomes" id="UP000199283">
    <property type="component" value="Unassembled WGS sequence"/>
</dbReference>
<evidence type="ECO:0000313" key="2">
    <source>
        <dbReference type="Proteomes" id="UP000199283"/>
    </source>
</evidence>
<accession>A0A1H7KRU0</accession>
<protein>
    <submittedName>
        <fullName evidence="1">Uncharacterized protein</fullName>
    </submittedName>
</protein>
<dbReference type="EMBL" id="FNZQ01000002">
    <property type="protein sequence ID" value="SEK89236.1"/>
    <property type="molecule type" value="Genomic_DNA"/>
</dbReference>
<reference evidence="1 2" key="1">
    <citation type="submission" date="2016-10" db="EMBL/GenBank/DDBJ databases">
        <authorList>
            <person name="de Groot N.N."/>
        </authorList>
    </citation>
    <scope>NUCLEOTIDE SEQUENCE [LARGE SCALE GENOMIC DNA]</scope>
    <source>
        <strain evidence="1 2">DSM 14858</strain>
    </source>
</reference>
<proteinExistence type="predicted"/>
<dbReference type="OrthoDB" id="7274329at2"/>
<keyword evidence="2" id="KW-1185">Reference proteome</keyword>
<dbReference type="RefSeq" id="WP_092761407.1">
    <property type="nucleotide sequence ID" value="NZ_FNZQ01000002.1"/>
</dbReference>
<name>A0A1H7KRU0_9RHOB</name>
<organism evidence="1 2">
    <name type="scientific">Jannaschia helgolandensis</name>
    <dbReference type="NCBI Taxonomy" id="188906"/>
    <lineage>
        <taxon>Bacteria</taxon>
        <taxon>Pseudomonadati</taxon>
        <taxon>Pseudomonadota</taxon>
        <taxon>Alphaproteobacteria</taxon>
        <taxon>Rhodobacterales</taxon>
        <taxon>Roseobacteraceae</taxon>
        <taxon>Jannaschia</taxon>
    </lineage>
</organism>
<dbReference type="STRING" id="188906.SAMN04488526_1482"/>
<dbReference type="AlphaFoldDB" id="A0A1H7KRU0"/>
<gene>
    <name evidence="1" type="ORF">SAMN04488526_1482</name>
</gene>